<evidence type="ECO:0000313" key="12">
    <source>
        <dbReference type="EMBL" id="CAL1241773.1"/>
    </source>
</evidence>
<feature type="transmembrane region" description="Helical" evidence="10">
    <location>
        <begin position="477"/>
        <end position="497"/>
    </location>
</feature>
<evidence type="ECO:0000256" key="9">
    <source>
        <dbReference type="ARBA" id="ARBA00061532"/>
    </source>
</evidence>
<comment type="similarity">
    <text evidence="9 10 11">Belongs to the MurJ/MviN family.</text>
</comment>
<feature type="transmembrane region" description="Helical" evidence="10">
    <location>
        <begin position="445"/>
        <end position="465"/>
    </location>
</feature>
<evidence type="ECO:0000256" key="8">
    <source>
        <dbReference type="ARBA" id="ARBA00060041"/>
    </source>
</evidence>
<keyword evidence="10 11" id="KW-0961">Cell wall biogenesis/degradation</keyword>
<dbReference type="Proteomes" id="UP001497493">
    <property type="component" value="Chromosome"/>
</dbReference>
<comment type="subcellular location">
    <subcellularLocation>
        <location evidence="10">Cell inner membrane</location>
        <topology evidence="10">Multi-pass membrane protein</topology>
    </subcellularLocation>
    <subcellularLocation>
        <location evidence="1">Cell membrane</location>
        <topology evidence="1">Multi-pass membrane protein</topology>
    </subcellularLocation>
</comment>
<evidence type="ECO:0000256" key="10">
    <source>
        <dbReference type="HAMAP-Rule" id="MF_02078"/>
    </source>
</evidence>
<evidence type="ECO:0000256" key="3">
    <source>
        <dbReference type="ARBA" id="ARBA00022692"/>
    </source>
</evidence>
<evidence type="ECO:0000256" key="5">
    <source>
        <dbReference type="ARBA" id="ARBA00022984"/>
    </source>
</evidence>
<keyword evidence="7 10" id="KW-0472">Membrane</keyword>
<evidence type="ECO:0000256" key="11">
    <source>
        <dbReference type="PIRNR" id="PIRNR002869"/>
    </source>
</evidence>
<feature type="transmembrane region" description="Helical" evidence="10">
    <location>
        <begin position="153"/>
        <end position="172"/>
    </location>
</feature>
<dbReference type="PANTHER" id="PTHR47019">
    <property type="entry name" value="LIPID II FLIPPASE MURJ"/>
    <property type="match status" value="1"/>
</dbReference>
<dbReference type="HAMAP" id="MF_02078">
    <property type="entry name" value="MurJ_MviN"/>
    <property type="match status" value="1"/>
</dbReference>
<dbReference type="NCBIfam" id="TIGR01695">
    <property type="entry name" value="murJ_mviN"/>
    <property type="match status" value="1"/>
</dbReference>
<protein>
    <recommendedName>
        <fullName evidence="10">Probable lipid II flippase MurJ</fullName>
    </recommendedName>
</protein>
<feature type="transmembrane region" description="Helical" evidence="10">
    <location>
        <begin position="178"/>
        <end position="200"/>
    </location>
</feature>
<evidence type="ECO:0000256" key="1">
    <source>
        <dbReference type="ARBA" id="ARBA00004651"/>
    </source>
</evidence>
<dbReference type="CDD" id="cd13123">
    <property type="entry name" value="MATE_MurJ_like"/>
    <property type="match status" value="1"/>
</dbReference>
<gene>
    <name evidence="10 12" type="primary">murJ</name>
    <name evidence="12" type="ORF">MECH1_V1_2997</name>
</gene>
<keyword evidence="5 10" id="KW-0573">Peptidoglycan synthesis</keyword>
<evidence type="ECO:0000256" key="6">
    <source>
        <dbReference type="ARBA" id="ARBA00022989"/>
    </source>
</evidence>
<feature type="transmembrane region" description="Helical" evidence="10">
    <location>
        <begin position="305"/>
        <end position="326"/>
    </location>
</feature>
<dbReference type="InterPro" id="IPR051050">
    <property type="entry name" value="Lipid_II_flippase_MurJ/MviN"/>
</dbReference>
<evidence type="ECO:0000313" key="13">
    <source>
        <dbReference type="Proteomes" id="UP001497493"/>
    </source>
</evidence>
<comment type="pathway">
    <text evidence="10">Cell wall biogenesis; peptidoglycan biosynthesis.</text>
</comment>
<keyword evidence="4 10" id="KW-0133">Cell shape</keyword>
<evidence type="ECO:0000256" key="4">
    <source>
        <dbReference type="ARBA" id="ARBA00022960"/>
    </source>
</evidence>
<dbReference type="PANTHER" id="PTHR47019:SF1">
    <property type="entry name" value="LIPID II FLIPPASE MURJ"/>
    <property type="match status" value="1"/>
</dbReference>
<feature type="transmembrane region" description="Helical" evidence="10">
    <location>
        <begin position="221"/>
        <end position="246"/>
    </location>
</feature>
<feature type="transmembrane region" description="Helical" evidence="10">
    <location>
        <begin position="402"/>
        <end position="424"/>
    </location>
</feature>
<name>A0ABM9NMA4_9GAMM</name>
<sequence length="508" mass="54446">MIGGLTLVSRILGFLRDMVIARCFGADWATDAFFVAFKVPNLLRRLFAEGAFSQAFVPLLAEYRERYGSATTRAFLGRTAGALALTLGSLTGIGMLAAPLLILLFAPGFYAHPERYGLSVELLRIVFPYLFFIGLTAFAGSILNTWRHFAVPALTPALLNLSMIAAALWLAPQLAQPVTALAFGVLLAGLVQLALQIPALRRIGCLTRPRLGFSDPGVQRILKLMAPAIFGVSVAQLNLLLNTLLASFLVSGSVSWLYYADRLVEFPLGIFGAAIGTVILPHLSKHHASRDPEAFSRALDWALRWLALIGVPATLGLILLARPVVFTLFQYRQFSAHDAEMAAGSLTAYAVGLLGFLAVKVLVPGFSARQDLGTPARYGVYAVAANLGLSLLLVWQTAPRGWGHAGLALATALAATVNAALLLGKLLRDRVYRPAPGWPGFLSRLLLANGAMAAVLVQGTGIELWATWSLAERAVNLGLWLSAGLACYLLCLSVTGLRPRHLLLSETP</sequence>
<evidence type="ECO:0000256" key="2">
    <source>
        <dbReference type="ARBA" id="ARBA00022475"/>
    </source>
</evidence>
<feature type="transmembrane region" description="Helical" evidence="10">
    <location>
        <begin position="266"/>
        <end position="284"/>
    </location>
</feature>
<feature type="transmembrane region" description="Helical" evidence="10">
    <location>
        <begin position="378"/>
        <end position="396"/>
    </location>
</feature>
<feature type="transmembrane region" description="Helical" evidence="10">
    <location>
        <begin position="82"/>
        <end position="106"/>
    </location>
</feature>
<dbReference type="PIRSF" id="PIRSF002869">
    <property type="entry name" value="MviN"/>
    <property type="match status" value="1"/>
</dbReference>
<keyword evidence="13" id="KW-1185">Reference proteome</keyword>
<keyword evidence="6 10" id="KW-1133">Transmembrane helix</keyword>
<reference evidence="12 13" key="1">
    <citation type="submission" date="2024-04" db="EMBL/GenBank/DDBJ databases">
        <authorList>
            <person name="Cremers G."/>
        </authorList>
    </citation>
    <scope>NUCLEOTIDE SEQUENCE [LARGE SCALE GENOMIC DNA]</scope>
    <source>
        <strain evidence="12">MeCH1-AG</strain>
    </source>
</reference>
<dbReference type="InterPro" id="IPR004268">
    <property type="entry name" value="MurJ"/>
</dbReference>
<keyword evidence="3 10" id="KW-0812">Transmembrane</keyword>
<accession>A0ABM9NMA4</accession>
<organism evidence="12 13">
    <name type="scientific">Candidatus Methylocalor cossyra</name>
    <dbReference type="NCBI Taxonomy" id="3108543"/>
    <lineage>
        <taxon>Bacteria</taxon>
        <taxon>Pseudomonadati</taxon>
        <taxon>Pseudomonadota</taxon>
        <taxon>Gammaproteobacteria</taxon>
        <taxon>Methylococcales</taxon>
        <taxon>Methylococcaceae</taxon>
        <taxon>Candidatus Methylocalor</taxon>
    </lineage>
</organism>
<keyword evidence="10 11" id="KW-0813">Transport</keyword>
<dbReference type="EMBL" id="OZ026884">
    <property type="protein sequence ID" value="CAL1241773.1"/>
    <property type="molecule type" value="Genomic_DNA"/>
</dbReference>
<dbReference type="PRINTS" id="PR01806">
    <property type="entry name" value="VIRFACTRMVIN"/>
</dbReference>
<dbReference type="Pfam" id="PF03023">
    <property type="entry name" value="MurJ"/>
    <property type="match status" value="1"/>
</dbReference>
<evidence type="ECO:0000256" key="7">
    <source>
        <dbReference type="ARBA" id="ARBA00023136"/>
    </source>
</evidence>
<keyword evidence="2 10" id="KW-1003">Cell membrane</keyword>
<feature type="transmembrane region" description="Helical" evidence="10">
    <location>
        <begin position="346"/>
        <end position="366"/>
    </location>
</feature>
<proteinExistence type="inferred from homology"/>
<feature type="transmembrane region" description="Helical" evidence="10">
    <location>
        <begin position="126"/>
        <end position="146"/>
    </location>
</feature>
<comment type="function">
    <text evidence="8 10 11">Involved in peptidoglycan biosynthesis. Transports lipid-linked peptidoglycan precursors from the inner to the outer leaflet of the cytoplasmic membrane.</text>
</comment>
<keyword evidence="10" id="KW-0997">Cell inner membrane</keyword>